<accession>A0A914VHQ2</accession>
<proteinExistence type="predicted"/>
<feature type="compositionally biased region" description="Gly residues" evidence="1">
    <location>
        <begin position="37"/>
        <end position="49"/>
    </location>
</feature>
<evidence type="ECO:0000256" key="1">
    <source>
        <dbReference type="SAM" id="MobiDB-lite"/>
    </source>
</evidence>
<evidence type="ECO:0000313" key="3">
    <source>
        <dbReference type="WBParaSite" id="PSAMB.scaffold196size66982.g3217.t1"/>
    </source>
</evidence>
<dbReference type="WBParaSite" id="PSAMB.scaffold196size66982.g3217.t1">
    <property type="protein sequence ID" value="PSAMB.scaffold196size66982.g3217.t1"/>
    <property type="gene ID" value="PSAMB.scaffold196size66982.g3217"/>
</dbReference>
<dbReference type="AlphaFoldDB" id="A0A914VHQ2"/>
<protein>
    <submittedName>
        <fullName evidence="3">Uncharacterized protein</fullName>
    </submittedName>
</protein>
<evidence type="ECO:0000313" key="2">
    <source>
        <dbReference type="Proteomes" id="UP000887566"/>
    </source>
</evidence>
<dbReference type="Proteomes" id="UP000887566">
    <property type="component" value="Unplaced"/>
</dbReference>
<feature type="region of interest" description="Disordered" evidence="1">
    <location>
        <begin position="1"/>
        <end position="53"/>
    </location>
</feature>
<feature type="region of interest" description="Disordered" evidence="1">
    <location>
        <begin position="69"/>
        <end position="96"/>
    </location>
</feature>
<name>A0A914VHQ2_9BILA</name>
<feature type="compositionally biased region" description="Basic residues" evidence="1">
    <location>
        <begin position="85"/>
        <end position="96"/>
    </location>
</feature>
<reference evidence="3" key="1">
    <citation type="submission" date="2022-11" db="UniProtKB">
        <authorList>
            <consortium name="WormBaseParasite"/>
        </authorList>
    </citation>
    <scope>IDENTIFICATION</scope>
</reference>
<sequence>MIALKQQRNSGKKREQKSGAIDQQVEHTEHCWWTEGGQRGAMSGGGNGRSNGTMVACAFTATAIEEERRIGQRRRPSSKENHLMAAHKRRIKAIST</sequence>
<keyword evidence="2" id="KW-1185">Reference proteome</keyword>
<organism evidence="2 3">
    <name type="scientific">Plectus sambesii</name>
    <dbReference type="NCBI Taxonomy" id="2011161"/>
    <lineage>
        <taxon>Eukaryota</taxon>
        <taxon>Metazoa</taxon>
        <taxon>Ecdysozoa</taxon>
        <taxon>Nematoda</taxon>
        <taxon>Chromadorea</taxon>
        <taxon>Plectida</taxon>
        <taxon>Plectina</taxon>
        <taxon>Plectoidea</taxon>
        <taxon>Plectidae</taxon>
        <taxon>Plectus</taxon>
    </lineage>
</organism>